<evidence type="ECO:0000313" key="1">
    <source>
        <dbReference type="EMBL" id="KFD67925.1"/>
    </source>
</evidence>
<organism evidence="1">
    <name type="scientific">Trichuris suis</name>
    <name type="common">pig whipworm</name>
    <dbReference type="NCBI Taxonomy" id="68888"/>
    <lineage>
        <taxon>Eukaryota</taxon>
        <taxon>Metazoa</taxon>
        <taxon>Ecdysozoa</taxon>
        <taxon>Nematoda</taxon>
        <taxon>Enoplea</taxon>
        <taxon>Dorylaimia</taxon>
        <taxon>Trichinellida</taxon>
        <taxon>Trichuridae</taxon>
        <taxon>Trichuris</taxon>
    </lineage>
</organism>
<dbReference type="AlphaFoldDB" id="A0A085NEM9"/>
<accession>A0A085NEM9</accession>
<name>A0A085NEM9_9BILA</name>
<dbReference type="EMBL" id="KL367509">
    <property type="protein sequence ID" value="KFD67925.1"/>
    <property type="molecule type" value="Genomic_DNA"/>
</dbReference>
<reference evidence="1" key="1">
    <citation type="journal article" date="2014" name="Nat. Genet.">
        <title>Genome and transcriptome of the porcine whipworm Trichuris suis.</title>
        <authorList>
            <person name="Jex A.R."/>
            <person name="Nejsum P."/>
            <person name="Schwarz E.M."/>
            <person name="Hu L."/>
            <person name="Young N.D."/>
            <person name="Hall R.S."/>
            <person name="Korhonen P.K."/>
            <person name="Liao S."/>
            <person name="Thamsborg S."/>
            <person name="Xia J."/>
            <person name="Xu P."/>
            <person name="Wang S."/>
            <person name="Scheerlinck J.P."/>
            <person name="Hofmann A."/>
            <person name="Sternberg P.W."/>
            <person name="Wang J."/>
            <person name="Gasser R.B."/>
        </authorList>
    </citation>
    <scope>NUCLEOTIDE SEQUENCE [LARGE SCALE GENOMIC DNA]</scope>
    <source>
        <strain evidence="1">DCEP-RM93F</strain>
    </source>
</reference>
<sequence>MRSADFVGKPLRIDQGHVTKPLKIDLVADYTQLNTGTEHPSQFLNPLLDLKTKIRFTKNKCTYSF</sequence>
<protein>
    <submittedName>
        <fullName evidence="1">Uncharacterized protein</fullName>
    </submittedName>
</protein>
<gene>
    <name evidence="1" type="ORF">M514_19802</name>
</gene>
<proteinExistence type="predicted"/>
<dbReference type="Proteomes" id="UP000030758">
    <property type="component" value="Unassembled WGS sequence"/>
</dbReference>